<dbReference type="AlphaFoldDB" id="A0A2R5G5G6"/>
<dbReference type="EMBL" id="BDUD01000002">
    <property type="protein sequence ID" value="GBG23291.1"/>
    <property type="molecule type" value="Genomic_DNA"/>
</dbReference>
<dbReference type="GO" id="GO:0003676">
    <property type="term" value="F:nucleic acid binding"/>
    <property type="evidence" value="ECO:0007669"/>
    <property type="project" value="InterPro"/>
</dbReference>
<dbReference type="CDD" id="cd22362">
    <property type="entry name" value="TnsA_endonuclease-like"/>
    <property type="match status" value="1"/>
</dbReference>
<protein>
    <submittedName>
        <fullName evidence="2">Tn7-like transposition protein A</fullName>
    </submittedName>
</protein>
<dbReference type="InterPro" id="IPR011335">
    <property type="entry name" value="Restrct_endonuc-II-like"/>
</dbReference>
<dbReference type="SUPFAM" id="SSF52980">
    <property type="entry name" value="Restriction endonuclease-like"/>
    <property type="match status" value="1"/>
</dbReference>
<accession>A0A2R5G5G6</accession>
<proteinExistence type="predicted"/>
<dbReference type="Gene3D" id="3.40.1350.10">
    <property type="match status" value="1"/>
</dbReference>
<keyword evidence="3" id="KW-1185">Reference proteome</keyword>
<evidence type="ECO:0000313" key="2">
    <source>
        <dbReference type="EMBL" id="GBG23291.1"/>
    </source>
</evidence>
<organism evidence="2 3">
    <name type="scientific">Nostoc commune NIES-4072</name>
    <dbReference type="NCBI Taxonomy" id="2005467"/>
    <lineage>
        <taxon>Bacteria</taxon>
        <taxon>Bacillati</taxon>
        <taxon>Cyanobacteriota</taxon>
        <taxon>Cyanophyceae</taxon>
        <taxon>Nostocales</taxon>
        <taxon>Nostocaceae</taxon>
        <taxon>Nostoc</taxon>
    </lineage>
</organism>
<dbReference type="Proteomes" id="UP000245124">
    <property type="component" value="Unassembled WGS sequence"/>
</dbReference>
<gene>
    <name evidence="2" type="ORF">NIES4072_70030</name>
</gene>
<feature type="domain" description="TnsA endonuclease N-terminal" evidence="1">
    <location>
        <begin position="81"/>
        <end position="174"/>
    </location>
</feature>
<reference evidence="2 3" key="1">
    <citation type="submission" date="2017-06" db="EMBL/GenBank/DDBJ databases">
        <title>Genome sequencing of cyanobaciteial culture collection at National Institute for Environmental Studies (NIES).</title>
        <authorList>
            <person name="Hirose Y."/>
            <person name="Shimura Y."/>
            <person name="Fujisawa T."/>
            <person name="Nakamura Y."/>
            <person name="Kawachi M."/>
        </authorList>
    </citation>
    <scope>NUCLEOTIDE SEQUENCE [LARGE SCALE GENOMIC DNA]</scope>
    <source>
        <strain evidence="2 3">NIES-4072</strain>
    </source>
</reference>
<dbReference type="Pfam" id="PF08722">
    <property type="entry name" value="Tn7_TnsA-like_N"/>
    <property type="match status" value="1"/>
</dbReference>
<evidence type="ECO:0000259" key="1">
    <source>
        <dbReference type="Pfam" id="PF08722"/>
    </source>
</evidence>
<evidence type="ECO:0000313" key="3">
    <source>
        <dbReference type="Proteomes" id="UP000245124"/>
    </source>
</evidence>
<dbReference type="InterPro" id="IPR014833">
    <property type="entry name" value="TnsA_N"/>
</dbReference>
<comment type="caution">
    <text evidence="2">The sequence shown here is derived from an EMBL/GenBank/DDBJ whole genome shotgun (WGS) entry which is preliminary data.</text>
</comment>
<dbReference type="InterPro" id="IPR011856">
    <property type="entry name" value="tRNA_endonuc-like_dom_sf"/>
</dbReference>
<sequence length="224" mass="25742">MEGEGIGLRRRSINQKNIDKYIASGCGQGRGADYKPWLKVQDVPSRGQVNRIKGWKTGRVDHFFSELELDYFYVLEWSQVVCDIREQYPLLPLTQTQAIASECGFRHPAVGRTSELVVMTTDFVVTMRQSIGTTEIARTLKYAKDLQSKRTLEKLEIERLYWLSRGIDWGIVTEREIPSALVKNVAWFHPFLSIENLSPLTEGEIKRIATCDLKKILDRLSNFT</sequence>
<name>A0A2R5G5G6_NOSCO</name>